<dbReference type="Pfam" id="PF01909">
    <property type="entry name" value="NTP_transf_2"/>
    <property type="match status" value="1"/>
</dbReference>
<accession>A0A830EP31</accession>
<evidence type="ECO:0000313" key="3">
    <source>
        <dbReference type="Proteomes" id="UP000653099"/>
    </source>
</evidence>
<dbReference type="InterPro" id="IPR043519">
    <property type="entry name" value="NT_sf"/>
</dbReference>
<dbReference type="InterPro" id="IPR002934">
    <property type="entry name" value="Polymerase_NTP_transf_dom"/>
</dbReference>
<keyword evidence="3" id="KW-1185">Reference proteome</keyword>
<dbReference type="CDD" id="cd05403">
    <property type="entry name" value="NT_KNTase_like"/>
    <property type="match status" value="1"/>
</dbReference>
<evidence type="ECO:0000313" key="2">
    <source>
        <dbReference type="EMBL" id="GGI95987.1"/>
    </source>
</evidence>
<dbReference type="GO" id="GO:0016779">
    <property type="term" value="F:nucleotidyltransferase activity"/>
    <property type="evidence" value="ECO:0007669"/>
    <property type="project" value="InterPro"/>
</dbReference>
<dbReference type="SUPFAM" id="SSF81301">
    <property type="entry name" value="Nucleotidyltransferase"/>
    <property type="match status" value="1"/>
</dbReference>
<comment type="caution">
    <text evidence="2">The sequence shown here is derived from an EMBL/GenBank/DDBJ whole genome shotgun (WGS) entry which is preliminary data.</text>
</comment>
<gene>
    <name evidence="2" type="ORF">GCM10008995_02510</name>
</gene>
<dbReference type="Gene3D" id="3.30.460.10">
    <property type="entry name" value="Beta Polymerase, domain 2"/>
    <property type="match status" value="1"/>
</dbReference>
<dbReference type="SUPFAM" id="SSF46785">
    <property type="entry name" value="Winged helix' DNA-binding domain"/>
    <property type="match status" value="1"/>
</dbReference>
<evidence type="ECO:0000259" key="1">
    <source>
        <dbReference type="Pfam" id="PF01909"/>
    </source>
</evidence>
<dbReference type="EMBL" id="BMOC01000001">
    <property type="protein sequence ID" value="GGI95987.1"/>
    <property type="molecule type" value="Genomic_DNA"/>
</dbReference>
<dbReference type="AlphaFoldDB" id="A0A830EP31"/>
<organism evidence="2 3">
    <name type="scientific">Halobellus salinus</name>
    <dbReference type="NCBI Taxonomy" id="931585"/>
    <lineage>
        <taxon>Archaea</taxon>
        <taxon>Methanobacteriati</taxon>
        <taxon>Methanobacteriota</taxon>
        <taxon>Stenosarchaea group</taxon>
        <taxon>Halobacteria</taxon>
        <taxon>Halobacteriales</taxon>
        <taxon>Haloferacaceae</taxon>
        <taxon>Halobellus</taxon>
    </lineage>
</organism>
<protein>
    <recommendedName>
        <fullName evidence="1">Polymerase nucleotidyl transferase domain-containing protein</fullName>
    </recommendedName>
</protein>
<dbReference type="RefSeq" id="WP_188785563.1">
    <property type="nucleotide sequence ID" value="NZ_BMOC01000001.1"/>
</dbReference>
<dbReference type="Proteomes" id="UP000653099">
    <property type="component" value="Unassembled WGS sequence"/>
</dbReference>
<proteinExistence type="predicted"/>
<reference evidence="2" key="2">
    <citation type="submission" date="2020-09" db="EMBL/GenBank/DDBJ databases">
        <authorList>
            <person name="Sun Q."/>
            <person name="Ohkuma M."/>
        </authorList>
    </citation>
    <scope>NUCLEOTIDE SEQUENCE</scope>
    <source>
        <strain evidence="2">JCM 14359</strain>
    </source>
</reference>
<feature type="domain" description="Polymerase nucleotidyl transferase" evidence="1">
    <location>
        <begin position="116"/>
        <end position="172"/>
    </location>
</feature>
<reference evidence="2" key="1">
    <citation type="journal article" date="2014" name="Int. J. Syst. Evol. Microbiol.">
        <title>Complete genome sequence of Corynebacterium casei LMG S-19264T (=DSM 44701T), isolated from a smear-ripened cheese.</title>
        <authorList>
            <consortium name="US DOE Joint Genome Institute (JGI-PGF)"/>
            <person name="Walter F."/>
            <person name="Albersmeier A."/>
            <person name="Kalinowski J."/>
            <person name="Ruckert C."/>
        </authorList>
    </citation>
    <scope>NUCLEOTIDE SEQUENCE</scope>
    <source>
        <strain evidence="2">JCM 14359</strain>
    </source>
</reference>
<name>A0A830EP31_9EURY</name>
<dbReference type="InterPro" id="IPR036390">
    <property type="entry name" value="WH_DNA-bd_sf"/>
</dbReference>
<dbReference type="OrthoDB" id="9287at2157"/>
<sequence>MNSKPVQFSGGFNGTHVCIPVPIPDPDVFSHNATGAILHLLIDNPEKSFTNRELHRLTEKGLGNVNAAVRALETLELVTVDRDGRANQVQINPAKISSPADRITAIPQDEYHAPVRRAVECLTDRTGTDAGIVLFGSVARGDADRASDIDLFVVVDDDRMAAQRTAHSIEDEFASERFDGDRYEPHIVVETQESAVTHDQIQEILTEGLTLRETPVLDSVKDEVFANGA</sequence>